<comment type="caution">
    <text evidence="1">The sequence shown here is derived from an EMBL/GenBank/DDBJ whole genome shotgun (WGS) entry which is preliminary data.</text>
</comment>
<keyword evidence="2" id="KW-1185">Reference proteome</keyword>
<name>A0ABV3ZMK3_9BACT</name>
<dbReference type="Proteomes" id="UP001560573">
    <property type="component" value="Unassembled WGS sequence"/>
</dbReference>
<organism evidence="1 2">
    <name type="scientific">Danxiaibacter flavus</name>
    <dbReference type="NCBI Taxonomy" id="3049108"/>
    <lineage>
        <taxon>Bacteria</taxon>
        <taxon>Pseudomonadati</taxon>
        <taxon>Bacteroidota</taxon>
        <taxon>Chitinophagia</taxon>
        <taxon>Chitinophagales</taxon>
        <taxon>Chitinophagaceae</taxon>
        <taxon>Danxiaibacter</taxon>
    </lineage>
</organism>
<gene>
    <name evidence="1" type="ORF">QTN47_20040</name>
</gene>
<dbReference type="RefSeq" id="WP_369331216.1">
    <property type="nucleotide sequence ID" value="NZ_JAULBC010000007.1"/>
</dbReference>
<protein>
    <submittedName>
        <fullName evidence="1">Uncharacterized protein</fullName>
    </submittedName>
</protein>
<accession>A0ABV3ZMK3</accession>
<sequence length="102" mass="12002">MNQNTLGFKKEDLSEADYSWDENLAERSEFEVQEPTRRSFDRYNGNHILYMINYFAQAVQQVSLKEVKLLEKILREKLPIDIKSEVSVFRWLVNTQTGIVSA</sequence>
<dbReference type="EMBL" id="JAULBC010000007">
    <property type="protein sequence ID" value="MEX6689808.1"/>
    <property type="molecule type" value="Genomic_DNA"/>
</dbReference>
<evidence type="ECO:0000313" key="2">
    <source>
        <dbReference type="Proteomes" id="UP001560573"/>
    </source>
</evidence>
<reference evidence="1 2" key="1">
    <citation type="submission" date="2023-07" db="EMBL/GenBank/DDBJ databases">
        <authorList>
            <person name="Lian W.-H."/>
        </authorList>
    </citation>
    <scope>NUCLEOTIDE SEQUENCE [LARGE SCALE GENOMIC DNA]</scope>
    <source>
        <strain evidence="1 2">SYSU DXS3180</strain>
    </source>
</reference>
<proteinExistence type="predicted"/>
<evidence type="ECO:0000313" key="1">
    <source>
        <dbReference type="EMBL" id="MEX6689808.1"/>
    </source>
</evidence>